<proteinExistence type="predicted"/>
<name>A0ABD2ZQB4_9GENT</name>
<feature type="region of interest" description="Disordered" evidence="1">
    <location>
        <begin position="52"/>
        <end position="75"/>
    </location>
</feature>
<evidence type="ECO:0000256" key="1">
    <source>
        <dbReference type="SAM" id="MobiDB-lite"/>
    </source>
</evidence>
<accession>A0ABD2ZQB4</accession>
<reference evidence="2 3" key="1">
    <citation type="submission" date="2024-11" db="EMBL/GenBank/DDBJ databases">
        <title>A near-complete genome assembly of Cinchona calisaya.</title>
        <authorList>
            <person name="Lian D.C."/>
            <person name="Zhao X.W."/>
            <person name="Wei L."/>
        </authorList>
    </citation>
    <scope>NUCLEOTIDE SEQUENCE [LARGE SCALE GENOMIC DNA]</scope>
    <source>
        <tissue evidence="2">Nenye</tissue>
    </source>
</reference>
<dbReference type="Proteomes" id="UP001630127">
    <property type="component" value="Unassembled WGS sequence"/>
</dbReference>
<keyword evidence="3" id="KW-1185">Reference proteome</keyword>
<dbReference type="EMBL" id="JBJUIK010000008">
    <property type="protein sequence ID" value="KAL3520365.1"/>
    <property type="molecule type" value="Genomic_DNA"/>
</dbReference>
<evidence type="ECO:0000313" key="3">
    <source>
        <dbReference type="Proteomes" id="UP001630127"/>
    </source>
</evidence>
<comment type="caution">
    <text evidence="2">The sequence shown here is derived from an EMBL/GenBank/DDBJ whole genome shotgun (WGS) entry which is preliminary data.</text>
</comment>
<organism evidence="2 3">
    <name type="scientific">Cinchona calisaya</name>
    <dbReference type="NCBI Taxonomy" id="153742"/>
    <lineage>
        <taxon>Eukaryota</taxon>
        <taxon>Viridiplantae</taxon>
        <taxon>Streptophyta</taxon>
        <taxon>Embryophyta</taxon>
        <taxon>Tracheophyta</taxon>
        <taxon>Spermatophyta</taxon>
        <taxon>Magnoliopsida</taxon>
        <taxon>eudicotyledons</taxon>
        <taxon>Gunneridae</taxon>
        <taxon>Pentapetalae</taxon>
        <taxon>asterids</taxon>
        <taxon>lamiids</taxon>
        <taxon>Gentianales</taxon>
        <taxon>Rubiaceae</taxon>
        <taxon>Cinchonoideae</taxon>
        <taxon>Cinchoneae</taxon>
        <taxon>Cinchona</taxon>
    </lineage>
</organism>
<evidence type="ECO:0000313" key="2">
    <source>
        <dbReference type="EMBL" id="KAL3520365.1"/>
    </source>
</evidence>
<feature type="region of interest" description="Disordered" evidence="1">
    <location>
        <begin position="1"/>
        <end position="21"/>
    </location>
</feature>
<dbReference type="AlphaFoldDB" id="A0ABD2ZQB4"/>
<gene>
    <name evidence="2" type="ORF">ACH5RR_018514</name>
</gene>
<protein>
    <submittedName>
        <fullName evidence="2">Uncharacterized protein</fullName>
    </submittedName>
</protein>
<sequence length="75" mass="8536">MGDGLDSELVPDRNRGGWPNRVAKTCNWRADQAGYSSKSRARGEQWHGRYLSKSRARGEQPRGRRWMASSVSTAW</sequence>